<feature type="transmembrane region" description="Helical" evidence="1">
    <location>
        <begin position="109"/>
        <end position="126"/>
    </location>
</feature>
<feature type="transmembrane region" description="Helical" evidence="1">
    <location>
        <begin position="45"/>
        <end position="64"/>
    </location>
</feature>
<name>A0AAW9N3V0_9BACI</name>
<evidence type="ECO:0000313" key="3">
    <source>
        <dbReference type="Proteomes" id="UP001307168"/>
    </source>
</evidence>
<proteinExistence type="predicted"/>
<accession>A0AAW9N3V0</accession>
<feature type="transmembrane region" description="Helical" evidence="1">
    <location>
        <begin position="76"/>
        <end position="97"/>
    </location>
</feature>
<keyword evidence="1" id="KW-0472">Membrane</keyword>
<keyword evidence="1" id="KW-0812">Transmembrane</keyword>
<feature type="transmembrane region" description="Helical" evidence="1">
    <location>
        <begin position="17"/>
        <end position="38"/>
    </location>
</feature>
<keyword evidence="3" id="KW-1185">Reference proteome</keyword>
<dbReference type="EMBL" id="JARNBH010000002">
    <property type="protein sequence ID" value="MEC0271571.1"/>
    <property type="molecule type" value="Genomic_DNA"/>
</dbReference>
<dbReference type="AlphaFoldDB" id="A0AAW9N3V0"/>
<organism evidence="2 3">
    <name type="scientific">Peribacillus castrilensis</name>
    <dbReference type="NCBI Taxonomy" id="2897690"/>
    <lineage>
        <taxon>Bacteria</taxon>
        <taxon>Bacillati</taxon>
        <taxon>Bacillota</taxon>
        <taxon>Bacilli</taxon>
        <taxon>Bacillales</taxon>
        <taxon>Bacillaceae</taxon>
        <taxon>Peribacillus</taxon>
    </lineage>
</organism>
<sequence length="136" mass="15973">MDKDDTNVVPYGNENTFFFNVLIIFSNNFIAIFSYLIPVIGAGKFLLDIFITVSSIKVFLLNHSTSELFFLFLPHFFIEFYVMSIWLYLSWALFNVFFKKSSEKNYKSYFYLIFLSIVLLFLGALIEVSEGSFFFD</sequence>
<comment type="caution">
    <text evidence="2">The sequence shown here is derived from an EMBL/GenBank/DDBJ whole genome shotgun (WGS) entry which is preliminary data.</text>
</comment>
<dbReference type="Proteomes" id="UP001307168">
    <property type="component" value="Unassembled WGS sequence"/>
</dbReference>
<dbReference type="RefSeq" id="WP_367405889.1">
    <property type="nucleotide sequence ID" value="NZ_JARNBH010000002.1"/>
</dbReference>
<evidence type="ECO:0000256" key="1">
    <source>
        <dbReference type="SAM" id="Phobius"/>
    </source>
</evidence>
<protein>
    <recommendedName>
        <fullName evidence="4">Stage II sporulation protein M</fullName>
    </recommendedName>
</protein>
<keyword evidence="1" id="KW-1133">Transmembrane helix</keyword>
<evidence type="ECO:0000313" key="2">
    <source>
        <dbReference type="EMBL" id="MEC0271571.1"/>
    </source>
</evidence>
<gene>
    <name evidence="2" type="ORF">P4706_00555</name>
</gene>
<evidence type="ECO:0008006" key="4">
    <source>
        <dbReference type="Google" id="ProtNLM"/>
    </source>
</evidence>
<reference evidence="2 3" key="1">
    <citation type="submission" date="2023-03" db="EMBL/GenBank/DDBJ databases">
        <title>Bacillus Genome Sequencing.</title>
        <authorList>
            <person name="Dunlap C."/>
        </authorList>
    </citation>
    <scope>NUCLEOTIDE SEQUENCE [LARGE SCALE GENOMIC DNA]</scope>
    <source>
        <strain evidence="2 3">B-41290</strain>
    </source>
</reference>